<organism evidence="1 2">
    <name type="scientific">Niveispirillum cyanobacteriorum</name>
    <dbReference type="NCBI Taxonomy" id="1612173"/>
    <lineage>
        <taxon>Bacteria</taxon>
        <taxon>Pseudomonadati</taxon>
        <taxon>Pseudomonadota</taxon>
        <taxon>Alphaproteobacteria</taxon>
        <taxon>Rhodospirillales</taxon>
        <taxon>Azospirillaceae</taxon>
        <taxon>Niveispirillum</taxon>
    </lineage>
</organism>
<dbReference type="Proteomes" id="UP000234752">
    <property type="component" value="Chromosome eg_1"/>
</dbReference>
<dbReference type="RefSeq" id="WP_102112859.1">
    <property type="nucleotide sequence ID" value="NZ_BMGN01000005.1"/>
</dbReference>
<dbReference type="KEGG" id="ncb:C0V82_14170"/>
<dbReference type="Pfam" id="PF01258">
    <property type="entry name" value="zf-dskA_traR"/>
    <property type="match status" value="1"/>
</dbReference>
<dbReference type="SUPFAM" id="SSF57716">
    <property type="entry name" value="Glucocorticoid receptor-like (DNA-binding domain)"/>
    <property type="match status" value="1"/>
</dbReference>
<sequence>MVSDVVDLAQAAQLDEQAAILARGRRGAEPEGRTECGDCGEPIEPARLAVHPHAQRCLFCQDQIEERLRR</sequence>
<dbReference type="AlphaFoldDB" id="A0A2K9NE37"/>
<dbReference type="PROSITE" id="PS51128">
    <property type="entry name" value="ZF_DKSA_2"/>
    <property type="match status" value="1"/>
</dbReference>
<dbReference type="Gene3D" id="1.20.120.910">
    <property type="entry name" value="DksA, coiled-coil domain"/>
    <property type="match status" value="1"/>
</dbReference>
<dbReference type="EMBL" id="CP025611">
    <property type="protein sequence ID" value="AUN31252.1"/>
    <property type="molecule type" value="Genomic_DNA"/>
</dbReference>
<evidence type="ECO:0000313" key="1">
    <source>
        <dbReference type="EMBL" id="AUN31252.1"/>
    </source>
</evidence>
<gene>
    <name evidence="1" type="ORF">C0V82_14170</name>
</gene>
<reference evidence="1 2" key="1">
    <citation type="submission" date="2017-12" db="EMBL/GenBank/DDBJ databases">
        <title>Genomes of bacteria within cyanobacterial aggregates.</title>
        <authorList>
            <person name="Cai H."/>
        </authorList>
    </citation>
    <scope>NUCLEOTIDE SEQUENCE [LARGE SCALE GENOMIC DNA]</scope>
    <source>
        <strain evidence="1 2">TH16</strain>
    </source>
</reference>
<keyword evidence="2" id="KW-1185">Reference proteome</keyword>
<dbReference type="OrthoDB" id="962301at2"/>
<proteinExistence type="predicted"/>
<evidence type="ECO:0000313" key="2">
    <source>
        <dbReference type="Proteomes" id="UP000234752"/>
    </source>
</evidence>
<accession>A0A2K9NE37</accession>
<protein>
    <submittedName>
        <fullName evidence="1">Molecular chaperone DnaK</fullName>
    </submittedName>
</protein>
<dbReference type="GO" id="GO:0008270">
    <property type="term" value="F:zinc ion binding"/>
    <property type="evidence" value="ECO:0007669"/>
    <property type="project" value="InterPro"/>
</dbReference>
<name>A0A2K9NE37_9PROT</name>
<dbReference type="InterPro" id="IPR000962">
    <property type="entry name" value="Znf_DskA_TraR"/>
</dbReference>